<sequence length="698" mass="75245">MNPKVSSFFSRDVFLKRQARTHKRPANAKLCPSSSSNKPLPMIMEEDEPRSSSSSSRSPSPMAPCSSSSGASNTKVRGVKSKRRHANLSVSDIRVARAALVHDDNDISQHNPALLSSPRPAPRPPASPTSSPEPSPDPFSLKFSDGSLKFPHPPIPTPSSISTFDHFRLECESPTPSMSSSSASTSPESHSSGLPLTPSSSDDEFPSYYSSPLPSFNPRRVSIKPLVINKLNSSLTPDDSPCVVSTLRQSFKKVQEDYSLLTPSSPISSDGNLASDSEESDSEWYNREFSKILTLCSPLPPNFPEMARPESMCVPDSAPSQAFPTSPTTQGCPSAQLDPAFPRRRRSRISIPKYPPPPVPSVPAHLRSPSASSIPIGSPVPSTPTKPRSRPSSGVLFIAPPLVRRPPPRSSIPADCILVDETFAFSDDSGSAFSFSLYDDLPSTTSHEAESPKSFYSQPSFQSPTPSPFPSSFPSTPSSFPSEEFDFPVDEVEFEMDLDRSMMLPLSLPNSPIDLEADIASGLEELRLSSPTQVAPKYPSIDLSDADTFTTSADPGSSSGDCDESRMLRSKWSSSTLSSIREEHAQRSGFGASAKLRSYFGSPSPRSRRATAGSSRKSGTPTTPLTPTSPAKRFRHARRESDVMVIGYGQPQGRELRRRGSVTPSVSDAGSEESASSTSSSGLRRKPIPVEMFLRSAA</sequence>
<feature type="compositionally biased region" description="Basic residues" evidence="1">
    <location>
        <begin position="77"/>
        <end position="86"/>
    </location>
</feature>
<dbReference type="Proteomes" id="UP000076154">
    <property type="component" value="Unassembled WGS sequence"/>
</dbReference>
<feature type="compositionally biased region" description="Low complexity" evidence="1">
    <location>
        <begin position="472"/>
        <end position="482"/>
    </location>
</feature>
<evidence type="ECO:0000256" key="1">
    <source>
        <dbReference type="SAM" id="MobiDB-lite"/>
    </source>
</evidence>
<feature type="region of interest" description="Disordered" evidence="1">
    <location>
        <begin position="531"/>
        <end position="568"/>
    </location>
</feature>
<evidence type="ECO:0000313" key="3">
    <source>
        <dbReference type="Proteomes" id="UP000076154"/>
    </source>
</evidence>
<organism evidence="2 3">
    <name type="scientific">Hypsizygus marmoreus</name>
    <name type="common">White beech mushroom</name>
    <name type="synonym">Agaricus marmoreus</name>
    <dbReference type="NCBI Taxonomy" id="39966"/>
    <lineage>
        <taxon>Eukaryota</taxon>
        <taxon>Fungi</taxon>
        <taxon>Dikarya</taxon>
        <taxon>Basidiomycota</taxon>
        <taxon>Agaricomycotina</taxon>
        <taxon>Agaricomycetes</taxon>
        <taxon>Agaricomycetidae</taxon>
        <taxon>Agaricales</taxon>
        <taxon>Tricholomatineae</taxon>
        <taxon>Lyophyllaceae</taxon>
        <taxon>Hypsizygus</taxon>
    </lineage>
</organism>
<feature type="compositionally biased region" description="Low complexity" evidence="1">
    <location>
        <begin position="368"/>
        <end position="394"/>
    </location>
</feature>
<feature type="compositionally biased region" description="Polar residues" evidence="1">
    <location>
        <begin position="261"/>
        <end position="275"/>
    </location>
</feature>
<feature type="compositionally biased region" description="Low complexity" evidence="1">
    <location>
        <begin position="173"/>
        <end position="192"/>
    </location>
</feature>
<feature type="region of interest" description="Disordered" evidence="1">
    <location>
        <begin position="305"/>
        <end position="394"/>
    </location>
</feature>
<feature type="compositionally biased region" description="Low complexity" evidence="1">
    <location>
        <begin position="665"/>
        <end position="682"/>
    </location>
</feature>
<feature type="region of interest" description="Disordered" evidence="1">
    <location>
        <begin position="260"/>
        <end position="281"/>
    </location>
</feature>
<reference evidence="2" key="1">
    <citation type="submission" date="2018-04" db="EMBL/GenBank/DDBJ databases">
        <title>Whole genome sequencing of Hypsizygus marmoreus.</title>
        <authorList>
            <person name="Choi I.-G."/>
            <person name="Min B."/>
            <person name="Kim J.-G."/>
            <person name="Kim S."/>
            <person name="Oh Y.-L."/>
            <person name="Kong W.-S."/>
            <person name="Park H."/>
            <person name="Jeong J."/>
            <person name="Song E.-S."/>
        </authorList>
    </citation>
    <scope>NUCLEOTIDE SEQUENCE [LARGE SCALE GENOMIC DNA]</scope>
    <source>
        <strain evidence="2">51987-8</strain>
    </source>
</reference>
<feature type="region of interest" description="Disordered" evidence="1">
    <location>
        <begin position="16"/>
        <end position="219"/>
    </location>
</feature>
<gene>
    <name evidence="2" type="ORF">Hypma_007299</name>
</gene>
<feature type="compositionally biased region" description="Pro residues" evidence="1">
    <location>
        <begin position="119"/>
        <end position="137"/>
    </location>
</feature>
<comment type="caution">
    <text evidence="2">The sequence shown here is derived from an EMBL/GenBank/DDBJ whole genome shotgun (WGS) entry which is preliminary data.</text>
</comment>
<name>A0A369KCT3_HYPMA</name>
<protein>
    <submittedName>
        <fullName evidence="2">Uncharacterized protein</fullName>
    </submittedName>
</protein>
<feature type="region of interest" description="Disordered" evidence="1">
    <location>
        <begin position="443"/>
        <end position="484"/>
    </location>
</feature>
<proteinExistence type="predicted"/>
<evidence type="ECO:0000313" key="2">
    <source>
        <dbReference type="EMBL" id="RDB30475.1"/>
    </source>
</evidence>
<feature type="compositionally biased region" description="Low complexity" evidence="1">
    <location>
        <begin position="620"/>
        <end position="630"/>
    </location>
</feature>
<accession>A0A369KCT3</accession>
<feature type="compositionally biased region" description="Low complexity" evidence="1">
    <location>
        <begin position="206"/>
        <end position="218"/>
    </location>
</feature>
<feature type="compositionally biased region" description="Polar residues" evidence="1">
    <location>
        <begin position="318"/>
        <end position="333"/>
    </location>
</feature>
<feature type="compositionally biased region" description="Polar residues" evidence="1">
    <location>
        <begin position="547"/>
        <end position="560"/>
    </location>
</feature>
<dbReference type="OrthoDB" id="2692698at2759"/>
<dbReference type="AlphaFoldDB" id="A0A369KCT3"/>
<feature type="compositionally biased region" description="Low complexity" evidence="1">
    <location>
        <begin position="51"/>
        <end position="72"/>
    </location>
</feature>
<feature type="region of interest" description="Disordered" evidence="1">
    <location>
        <begin position="595"/>
        <end position="698"/>
    </location>
</feature>
<keyword evidence="3" id="KW-1185">Reference proteome</keyword>
<feature type="compositionally biased region" description="Basic residues" evidence="1">
    <location>
        <begin position="17"/>
        <end position="26"/>
    </location>
</feature>
<dbReference type="InParanoid" id="A0A369KCT3"/>
<feature type="compositionally biased region" description="Low complexity" evidence="1">
    <location>
        <begin position="452"/>
        <end position="464"/>
    </location>
</feature>
<dbReference type="EMBL" id="LUEZ02000005">
    <property type="protein sequence ID" value="RDB30475.1"/>
    <property type="molecule type" value="Genomic_DNA"/>
</dbReference>